<feature type="active site" description="Tele-phosphohistidine intermediate" evidence="11">
    <location>
        <position position="260"/>
    </location>
</feature>
<keyword evidence="4" id="KW-0597">Phosphoprotein</keyword>
<feature type="active site" description="Proton donor/acceptor" evidence="11">
    <location>
        <position position="329"/>
    </location>
</feature>
<feature type="domain" description="6-phosphofructo-2-kinase" evidence="14">
    <location>
        <begin position="29"/>
        <end position="252"/>
    </location>
</feature>
<dbReference type="GO" id="GO:0004331">
    <property type="term" value="F:fructose-2,6-bisphosphate 2-phosphatase activity"/>
    <property type="evidence" value="ECO:0007669"/>
    <property type="project" value="TreeGrafter"/>
</dbReference>
<organism evidence="15 16">
    <name type="scientific">Parambassis ranga</name>
    <name type="common">Indian glassy fish</name>
    <dbReference type="NCBI Taxonomy" id="210632"/>
    <lineage>
        <taxon>Eukaryota</taxon>
        <taxon>Metazoa</taxon>
        <taxon>Chordata</taxon>
        <taxon>Craniata</taxon>
        <taxon>Vertebrata</taxon>
        <taxon>Euteleostomi</taxon>
        <taxon>Actinopterygii</taxon>
        <taxon>Neopterygii</taxon>
        <taxon>Teleostei</taxon>
        <taxon>Neoteleostei</taxon>
        <taxon>Acanthomorphata</taxon>
        <taxon>Ovalentaria</taxon>
        <taxon>Ambassidae</taxon>
        <taxon>Parambassis</taxon>
    </lineage>
</organism>
<dbReference type="InterPro" id="IPR003094">
    <property type="entry name" value="6Pfruct_kin"/>
</dbReference>
<evidence type="ECO:0000256" key="8">
    <source>
        <dbReference type="ARBA" id="ARBA00022801"/>
    </source>
</evidence>
<feature type="binding site" evidence="12">
    <location>
        <position position="309"/>
    </location>
    <ligand>
        <name>substrate</name>
    </ligand>
</feature>
<evidence type="ECO:0000256" key="5">
    <source>
        <dbReference type="ARBA" id="ARBA00022679"/>
    </source>
</evidence>
<protein>
    <submittedName>
        <fullName evidence="16">6-phosphofructo-2-kinase/fructose-2, 6-bisphosphatase isoform X2</fullName>
    </submittedName>
</protein>
<name>A0A6P7IJP3_9TELE</name>
<reference evidence="16" key="1">
    <citation type="submission" date="2025-08" db="UniProtKB">
        <authorList>
            <consortium name="RefSeq"/>
        </authorList>
    </citation>
    <scope>IDENTIFICATION</scope>
</reference>
<dbReference type="InterPro" id="IPR013079">
    <property type="entry name" value="6Phosfructo_kin"/>
</dbReference>
<accession>A0A6P7IJP3</accession>
<keyword evidence="10" id="KW-0511">Multifunctional enzyme</keyword>
<evidence type="ECO:0000256" key="1">
    <source>
        <dbReference type="ARBA" id="ARBA00003771"/>
    </source>
</evidence>
<dbReference type="SMART" id="SM00855">
    <property type="entry name" value="PGAM"/>
    <property type="match status" value="1"/>
</dbReference>
<evidence type="ECO:0000256" key="13">
    <source>
        <dbReference type="SAM" id="MobiDB-lite"/>
    </source>
</evidence>
<evidence type="ECO:0000256" key="10">
    <source>
        <dbReference type="ARBA" id="ARBA00023268"/>
    </source>
</evidence>
<evidence type="ECO:0000256" key="3">
    <source>
        <dbReference type="ARBA" id="ARBA00011738"/>
    </source>
</evidence>
<evidence type="ECO:0000259" key="14">
    <source>
        <dbReference type="Pfam" id="PF01591"/>
    </source>
</evidence>
<evidence type="ECO:0000256" key="4">
    <source>
        <dbReference type="ARBA" id="ARBA00022553"/>
    </source>
</evidence>
<dbReference type="PRINTS" id="PR00991">
    <property type="entry name" value="6PFRUCTKNASE"/>
</dbReference>
<dbReference type="FunFam" id="3.40.50.1240:FF:000001">
    <property type="entry name" value="6-phosphofructo-2-kinase/fructose-2, 6-bisphosphatase 3 isoform 2"/>
    <property type="match status" value="1"/>
</dbReference>
<dbReference type="SUPFAM" id="SSF53254">
    <property type="entry name" value="Phosphoglycerate mutase-like"/>
    <property type="match status" value="1"/>
</dbReference>
<dbReference type="GO" id="GO:0003873">
    <property type="term" value="F:6-phosphofructo-2-kinase activity"/>
    <property type="evidence" value="ECO:0007669"/>
    <property type="project" value="InterPro"/>
</dbReference>
<dbReference type="CDD" id="cd07067">
    <property type="entry name" value="HP_PGM_like"/>
    <property type="match status" value="1"/>
</dbReference>
<dbReference type="Gene3D" id="3.40.50.1240">
    <property type="entry name" value="Phosphoglycerate mutase-like"/>
    <property type="match status" value="1"/>
</dbReference>
<dbReference type="PIRSF" id="PIRSF000709">
    <property type="entry name" value="6PFK_2-Ptase"/>
    <property type="match status" value="1"/>
</dbReference>
<dbReference type="InterPro" id="IPR001345">
    <property type="entry name" value="PG/BPGM_mutase_AS"/>
</dbReference>
<dbReference type="PANTHER" id="PTHR10606">
    <property type="entry name" value="6-PHOSPHOFRUCTO-2-KINASE/FRUCTOSE-2,6-BISPHOSPHATASE"/>
    <property type="match status" value="1"/>
</dbReference>
<keyword evidence="9" id="KW-0067">ATP-binding</keyword>
<evidence type="ECO:0000256" key="12">
    <source>
        <dbReference type="PIRSR" id="PIRSR613078-2"/>
    </source>
</evidence>
<feature type="region of interest" description="Disordered" evidence="13">
    <location>
        <begin position="1"/>
        <end position="29"/>
    </location>
</feature>
<dbReference type="InterPro" id="IPR029033">
    <property type="entry name" value="His_PPase_superfam"/>
</dbReference>
<dbReference type="RefSeq" id="XP_028264996.1">
    <property type="nucleotide sequence ID" value="XM_028409195.1"/>
</dbReference>
<dbReference type="GO" id="GO:0006003">
    <property type="term" value="P:fructose 2,6-bisphosphate metabolic process"/>
    <property type="evidence" value="ECO:0007669"/>
    <property type="project" value="InterPro"/>
</dbReference>
<evidence type="ECO:0000313" key="16">
    <source>
        <dbReference type="RefSeq" id="XP_028264996.1"/>
    </source>
</evidence>
<keyword evidence="7" id="KW-0418">Kinase</keyword>
<proteinExistence type="inferred from homology"/>
<dbReference type="GeneID" id="114438092"/>
<evidence type="ECO:0000256" key="7">
    <source>
        <dbReference type="ARBA" id="ARBA00022777"/>
    </source>
</evidence>
<dbReference type="FunFam" id="3.40.50.300:FF:000047">
    <property type="entry name" value="6-phosphofructo-2-kinase/fructose-2, 6-bisphosphatase 3 isoform 2"/>
    <property type="match status" value="1"/>
</dbReference>
<evidence type="ECO:0000256" key="9">
    <source>
        <dbReference type="ARBA" id="ARBA00022840"/>
    </source>
</evidence>
<comment type="function">
    <text evidence="1">Synthesis and degradation of fructose 2,6-bisphosphate.</text>
</comment>
<keyword evidence="6" id="KW-0547">Nucleotide-binding</keyword>
<evidence type="ECO:0000256" key="6">
    <source>
        <dbReference type="ARBA" id="ARBA00022741"/>
    </source>
</evidence>
<evidence type="ECO:0000313" key="15">
    <source>
        <dbReference type="Proteomes" id="UP000515145"/>
    </source>
</evidence>
<dbReference type="SUPFAM" id="SSF52540">
    <property type="entry name" value="P-loop containing nucleoside triphosphate hydrolases"/>
    <property type="match status" value="1"/>
</dbReference>
<dbReference type="GO" id="GO:0043540">
    <property type="term" value="C:6-phosphofructo-2-kinase/fructose-2,6-biphosphatase complex"/>
    <property type="evidence" value="ECO:0007669"/>
    <property type="project" value="TreeGrafter"/>
</dbReference>
<keyword evidence="15" id="KW-1185">Reference proteome</keyword>
<dbReference type="PROSITE" id="PS00175">
    <property type="entry name" value="PG_MUTASE"/>
    <property type="match status" value="1"/>
</dbReference>
<dbReference type="InterPro" id="IPR027417">
    <property type="entry name" value="P-loop_NTPase"/>
</dbReference>
<dbReference type="PANTHER" id="PTHR10606:SF15">
    <property type="entry name" value="6-PHOSPHOFRUCTO-2-KINASE_FRUCTOSE-2,6-BISPHOSPHATASE 1"/>
    <property type="match status" value="1"/>
</dbReference>
<dbReference type="Proteomes" id="UP000515145">
    <property type="component" value="Chromosome 7"/>
</dbReference>
<feature type="binding site" evidence="12">
    <location>
        <begin position="259"/>
        <end position="266"/>
    </location>
    <ligand>
        <name>substrate</name>
    </ligand>
</feature>
<dbReference type="InterPro" id="IPR013078">
    <property type="entry name" value="His_Pase_superF_clade-1"/>
</dbReference>
<evidence type="ECO:0000256" key="2">
    <source>
        <dbReference type="ARBA" id="ARBA00008408"/>
    </source>
</evidence>
<dbReference type="AlphaFoldDB" id="A0A6P7IJP3"/>
<gene>
    <name evidence="16" type="primary">LOC114438092</name>
</gene>
<sequence length="472" mass="54321">MNRAAVTQDVEEAPGGAAGRTLRFQRPHSSVPQFTNSPTMIVMVGLPARGKTYISKKLTRYLNWIGVTTKVFNVGQYRRDATRSYNSFEFFRPDNAEAMKIRKACALTALKDVWDYFTREEGQVVVFDATNTTAERREVILNFAKENGYKVFFVESICDDPEIIAENIKQVKLSSPDYMNCDKEEAVADFLKRIDCYKLTYVPLDDNKDRRVPLNLSYIKIFNVGSRYLVNRVQDHIQSRIVYYLMNIHVTPRSIYLCRHGESELNLLGRIGGDSGLSARGAQFASALGAYMREQSIRDLKVWTSHMKRTIQTAEALGVQYEQWKALNEIDAGVCEEMTYEEIQKSHPEEFALRDQNKYRYRYPKGESYEDLVQRLEPVIMELERQENVLVICHQAVMRCLLAYFLDKSADELPYLKCPLHTVLKLTPVAYGCKVESVFLNIEAVNTHRERPENVDVDRDPAEALETVPDHI</sequence>
<keyword evidence="5" id="KW-0808">Transferase</keyword>
<dbReference type="Pfam" id="PF01591">
    <property type="entry name" value="6PF2K"/>
    <property type="match status" value="1"/>
</dbReference>
<comment type="similarity">
    <text evidence="2">In the C-terminal section; belongs to the phosphoglycerate mutase family.</text>
</comment>
<comment type="subunit">
    <text evidence="3">Homodimer.</text>
</comment>
<dbReference type="GO" id="GO:0006000">
    <property type="term" value="P:fructose metabolic process"/>
    <property type="evidence" value="ECO:0007669"/>
    <property type="project" value="InterPro"/>
</dbReference>
<dbReference type="GO" id="GO:0005524">
    <property type="term" value="F:ATP binding"/>
    <property type="evidence" value="ECO:0007669"/>
    <property type="project" value="UniProtKB-KW"/>
</dbReference>
<keyword evidence="8" id="KW-0378">Hydrolase</keyword>
<dbReference type="Gene3D" id="3.40.50.300">
    <property type="entry name" value="P-loop containing nucleotide triphosphate hydrolases"/>
    <property type="match status" value="1"/>
</dbReference>
<evidence type="ECO:0000256" key="11">
    <source>
        <dbReference type="PIRSR" id="PIRSR613078-1"/>
    </source>
</evidence>
<dbReference type="Pfam" id="PF00300">
    <property type="entry name" value="His_Phos_1"/>
    <property type="match status" value="1"/>
</dbReference>